<evidence type="ECO:0000313" key="2">
    <source>
        <dbReference type="Proteomes" id="UP000789405"/>
    </source>
</evidence>
<accession>A0A9N9E2W6</accession>
<dbReference type="Proteomes" id="UP000789405">
    <property type="component" value="Unassembled WGS sequence"/>
</dbReference>
<dbReference type="EMBL" id="CAJVPY010006220">
    <property type="protein sequence ID" value="CAG8658646.1"/>
    <property type="molecule type" value="Genomic_DNA"/>
</dbReference>
<feature type="non-terminal residue" evidence="1">
    <location>
        <position position="55"/>
    </location>
</feature>
<name>A0A9N9E2W6_9GLOM</name>
<protein>
    <submittedName>
        <fullName evidence="1">22018_t:CDS:1</fullName>
    </submittedName>
</protein>
<evidence type="ECO:0000313" key="1">
    <source>
        <dbReference type="EMBL" id="CAG8658646.1"/>
    </source>
</evidence>
<proteinExistence type="predicted"/>
<organism evidence="1 2">
    <name type="scientific">Dentiscutata erythropus</name>
    <dbReference type="NCBI Taxonomy" id="1348616"/>
    <lineage>
        <taxon>Eukaryota</taxon>
        <taxon>Fungi</taxon>
        <taxon>Fungi incertae sedis</taxon>
        <taxon>Mucoromycota</taxon>
        <taxon>Glomeromycotina</taxon>
        <taxon>Glomeromycetes</taxon>
        <taxon>Diversisporales</taxon>
        <taxon>Gigasporaceae</taxon>
        <taxon>Dentiscutata</taxon>
    </lineage>
</organism>
<dbReference type="AlphaFoldDB" id="A0A9N9E2W6"/>
<sequence>MQKCKTKFGNKTAFSILALYLELHSIIIPKQPKNKFAYKDYYALYTKEKHQEYNN</sequence>
<reference evidence="1" key="1">
    <citation type="submission" date="2021-06" db="EMBL/GenBank/DDBJ databases">
        <authorList>
            <person name="Kallberg Y."/>
            <person name="Tangrot J."/>
            <person name="Rosling A."/>
        </authorList>
    </citation>
    <scope>NUCLEOTIDE SEQUENCE</scope>
    <source>
        <strain evidence="1">MA453B</strain>
    </source>
</reference>
<keyword evidence="2" id="KW-1185">Reference proteome</keyword>
<gene>
    <name evidence="1" type="ORF">DERYTH_LOCUS10586</name>
</gene>
<comment type="caution">
    <text evidence="1">The sequence shown here is derived from an EMBL/GenBank/DDBJ whole genome shotgun (WGS) entry which is preliminary data.</text>
</comment>